<sequence>MKIFLTILLFFIATLAHGQTGPVTIHGQSFYDISDEQSLEHARIQCKQSATINAIKAYLRIFNPDLELNDPLIDCISENLFAIDVVEENINNNELFMRIIASTNAQALSMCTD</sequence>
<dbReference type="EMBL" id="UINC01103895">
    <property type="protein sequence ID" value="SVC66635.1"/>
    <property type="molecule type" value="Genomic_DNA"/>
</dbReference>
<proteinExistence type="predicted"/>
<evidence type="ECO:0000313" key="1">
    <source>
        <dbReference type="EMBL" id="SVC66635.1"/>
    </source>
</evidence>
<organism evidence="1">
    <name type="scientific">marine metagenome</name>
    <dbReference type="NCBI Taxonomy" id="408172"/>
    <lineage>
        <taxon>unclassified sequences</taxon>
        <taxon>metagenomes</taxon>
        <taxon>ecological metagenomes</taxon>
    </lineage>
</organism>
<accession>A0A382P209</accession>
<gene>
    <name evidence="1" type="ORF">METZ01_LOCUS319489</name>
</gene>
<reference evidence="1" key="1">
    <citation type="submission" date="2018-05" db="EMBL/GenBank/DDBJ databases">
        <authorList>
            <person name="Lanie J.A."/>
            <person name="Ng W.-L."/>
            <person name="Kazmierczak K.M."/>
            <person name="Andrzejewski T.M."/>
            <person name="Davidsen T.M."/>
            <person name="Wayne K.J."/>
            <person name="Tettelin H."/>
            <person name="Glass J.I."/>
            <person name="Rusch D."/>
            <person name="Podicherti R."/>
            <person name="Tsui H.-C.T."/>
            <person name="Winkler M.E."/>
        </authorList>
    </citation>
    <scope>NUCLEOTIDE SEQUENCE</scope>
</reference>
<name>A0A382P209_9ZZZZ</name>
<dbReference type="AlphaFoldDB" id="A0A382P209"/>
<protein>
    <submittedName>
        <fullName evidence="1">Uncharacterized protein</fullName>
    </submittedName>
</protein>